<evidence type="ECO:0000313" key="2">
    <source>
        <dbReference type="Proteomes" id="UP000475325"/>
    </source>
</evidence>
<evidence type="ECO:0008006" key="3">
    <source>
        <dbReference type="Google" id="ProtNLM"/>
    </source>
</evidence>
<reference evidence="1 2" key="1">
    <citation type="submission" date="2019-06" db="EMBL/GenBank/DDBJ databases">
        <authorList>
            <person name="Palmer J.M."/>
        </authorList>
    </citation>
    <scope>NUCLEOTIDE SEQUENCE [LARGE SCALE GENOMIC DNA]</scope>
    <source>
        <strain evidence="1 2">TWF102</strain>
    </source>
</reference>
<evidence type="ECO:0000313" key="1">
    <source>
        <dbReference type="EMBL" id="KAF3085842.1"/>
    </source>
</evidence>
<accession>A0A7C8N694</accession>
<organism evidence="1 2">
    <name type="scientific">Orbilia oligospora</name>
    <name type="common">Nematode-trapping fungus</name>
    <name type="synonym">Arthrobotrys oligospora</name>
    <dbReference type="NCBI Taxonomy" id="2813651"/>
    <lineage>
        <taxon>Eukaryota</taxon>
        <taxon>Fungi</taxon>
        <taxon>Dikarya</taxon>
        <taxon>Ascomycota</taxon>
        <taxon>Pezizomycotina</taxon>
        <taxon>Orbiliomycetes</taxon>
        <taxon>Orbiliales</taxon>
        <taxon>Orbiliaceae</taxon>
        <taxon>Orbilia</taxon>
    </lineage>
</organism>
<dbReference type="EMBL" id="WIQW01000087">
    <property type="protein sequence ID" value="KAF3085842.1"/>
    <property type="molecule type" value="Genomic_DNA"/>
</dbReference>
<proteinExistence type="predicted"/>
<protein>
    <recommendedName>
        <fullName evidence="3">F-box domain-containing protein</fullName>
    </recommendedName>
</protein>
<comment type="caution">
    <text evidence="1">The sequence shown here is derived from an EMBL/GenBank/DDBJ whole genome shotgun (WGS) entry which is preliminary data.</text>
</comment>
<sequence length="645" mass="73301">MAAQNPTDATRTSFYTLPNEILVQIFIDEVSQPTWKLIRHLINNPELNSGHQIVSITVESHRRVAKSEDTWTKPWFWTTAEQSKLEPPSATNRRIVDDTGAKCTQSLEALRSHWDRSPERVYRDEREALEADETLFFFDYLKRSDSLPGLRGLKYFSAKYQDGIGSRCSETILPPIFGLPGIESIQVSFTTNGEHKDGYSPKYNFDAKSTSSVKYLELSVSGTGGHSEECFFSLAKLTGNLSRVNIRRKYKSGEITRTLEGDEEIARTFLQYNKAALQSSKIFINSGGFNNDGEYDGDAERRKMVLEEQRLFELNRCHGPSSRPPSPFIALKPLLLSHIIPHLTRTDVFNLMLSCKAFKDICQRNLWSIFLFRETKDIKNHPLKERFLNVNNWVQLEKRMEKYGIEEIKNLERLDVGDEVFFPSDGGIYDTTVNKKQVFTIFSDHLRNGSTPNLKLASIQLGCYGRQRSSSPPFFHMSSFHSMFGGPAFSSGFSSRPPSRSLSENTSEITISEDAYDRYSRSHPPGFINLIINTNPGLSPRCLQAITDKKADRCNYNISWRIRNIIDLCSGELEGMLKTTVAGYAKKLIGEIMVEKKGVLKEGFDEEMSYKVTGLVAEEFEKVMVGIFAEKCKEIVRGGLLQWSD</sequence>
<dbReference type="AlphaFoldDB" id="A0A7C8N694"/>
<dbReference type="Proteomes" id="UP000475325">
    <property type="component" value="Unassembled WGS sequence"/>
</dbReference>
<gene>
    <name evidence="1" type="ORF">TWF102_011277</name>
</gene>
<name>A0A7C8N694_ORBOL</name>